<gene>
    <name evidence="1" type="ORF">SeMB42_g00988</name>
</gene>
<dbReference type="EMBL" id="QEAN01000022">
    <property type="protein sequence ID" value="TPX53112.1"/>
    <property type="molecule type" value="Genomic_DNA"/>
</dbReference>
<organism evidence="1 2">
    <name type="scientific">Synchytrium endobioticum</name>
    <dbReference type="NCBI Taxonomy" id="286115"/>
    <lineage>
        <taxon>Eukaryota</taxon>
        <taxon>Fungi</taxon>
        <taxon>Fungi incertae sedis</taxon>
        <taxon>Chytridiomycota</taxon>
        <taxon>Chytridiomycota incertae sedis</taxon>
        <taxon>Chytridiomycetes</taxon>
        <taxon>Synchytriales</taxon>
        <taxon>Synchytriaceae</taxon>
        <taxon>Synchytrium</taxon>
    </lineage>
</organism>
<proteinExistence type="predicted"/>
<name>A0A507DN60_9FUNG</name>
<sequence length="230" mass="26418">MTRTIPHNILLDKNPADTPSAAVHHMEYTQSIQRIASFFESHLRHQGCRVCAPMLPTQRKEYPSYLSRPRCTMRSYLNFDSRLSPCQNGCSQQSTVKVYFVLIVHQTSRKDRVGLNVVRNLEMRQGELIKTNGKDGLCSRDDYGCEQAFSGVATTLDLQENGASPNELPNLKPIPLPQKISRPRNAERTTFPAVLIHYYCHLRTQKCFWWNIPRSLFIILKATNSSMDQY</sequence>
<evidence type="ECO:0000313" key="2">
    <source>
        <dbReference type="Proteomes" id="UP000317494"/>
    </source>
</evidence>
<keyword evidence="2" id="KW-1185">Reference proteome</keyword>
<accession>A0A507DN60</accession>
<protein>
    <submittedName>
        <fullName evidence="1">Uncharacterized protein</fullName>
    </submittedName>
</protein>
<dbReference type="Proteomes" id="UP000317494">
    <property type="component" value="Unassembled WGS sequence"/>
</dbReference>
<dbReference type="AlphaFoldDB" id="A0A507DN60"/>
<dbReference type="VEuPathDB" id="FungiDB:SeMB42_g00988"/>
<reference evidence="1 2" key="1">
    <citation type="journal article" date="2019" name="Sci. Rep.">
        <title>Comparative genomics of chytrid fungi reveal insights into the obligate biotrophic and pathogenic lifestyle of Synchytrium endobioticum.</title>
        <authorList>
            <person name="van de Vossenberg B.T.L.H."/>
            <person name="Warris S."/>
            <person name="Nguyen H.D.T."/>
            <person name="van Gent-Pelzer M.P.E."/>
            <person name="Joly D.L."/>
            <person name="van de Geest H.C."/>
            <person name="Bonants P.J.M."/>
            <person name="Smith D.S."/>
            <person name="Levesque C.A."/>
            <person name="van der Lee T.A.J."/>
        </authorList>
    </citation>
    <scope>NUCLEOTIDE SEQUENCE [LARGE SCALE GENOMIC DNA]</scope>
    <source>
        <strain evidence="1 2">MB42</strain>
    </source>
</reference>
<evidence type="ECO:0000313" key="1">
    <source>
        <dbReference type="EMBL" id="TPX53112.1"/>
    </source>
</evidence>
<comment type="caution">
    <text evidence="1">The sequence shown here is derived from an EMBL/GenBank/DDBJ whole genome shotgun (WGS) entry which is preliminary data.</text>
</comment>